<organism evidence="8 9">
    <name type="scientific">Brumimicrobium glaciale</name>
    <dbReference type="NCBI Taxonomy" id="200475"/>
    <lineage>
        <taxon>Bacteria</taxon>
        <taxon>Pseudomonadati</taxon>
        <taxon>Bacteroidota</taxon>
        <taxon>Flavobacteriia</taxon>
        <taxon>Flavobacteriales</taxon>
        <taxon>Crocinitomicaceae</taxon>
        <taxon>Brumimicrobium</taxon>
    </lineage>
</organism>
<dbReference type="OrthoDB" id="9762978at2"/>
<feature type="domain" description="Na+/H+ antiporter NhaC-like C-terminal" evidence="7">
    <location>
        <begin position="296"/>
        <end position="403"/>
    </location>
</feature>
<proteinExistence type="predicted"/>
<name>A0A4V1WGB0_9FLAO</name>
<feature type="transmembrane region" description="Helical" evidence="6">
    <location>
        <begin position="520"/>
        <end position="539"/>
    </location>
</feature>
<evidence type="ECO:0000259" key="7">
    <source>
        <dbReference type="Pfam" id="PF03553"/>
    </source>
</evidence>
<evidence type="ECO:0000256" key="4">
    <source>
        <dbReference type="ARBA" id="ARBA00022989"/>
    </source>
</evidence>
<comment type="subcellular location">
    <subcellularLocation>
        <location evidence="1">Cell membrane</location>
        <topology evidence="1">Multi-pass membrane protein</topology>
    </subcellularLocation>
</comment>
<feature type="transmembrane region" description="Helical" evidence="6">
    <location>
        <begin position="308"/>
        <end position="334"/>
    </location>
</feature>
<keyword evidence="9" id="KW-1185">Reference proteome</keyword>
<feature type="domain" description="Na+/H+ antiporter NhaC-like C-terminal" evidence="7">
    <location>
        <begin position="440"/>
        <end position="630"/>
    </location>
</feature>
<feature type="transmembrane region" description="Helical" evidence="6">
    <location>
        <begin position="261"/>
        <end position="284"/>
    </location>
</feature>
<evidence type="ECO:0000313" key="9">
    <source>
        <dbReference type="Proteomes" id="UP000293952"/>
    </source>
</evidence>
<evidence type="ECO:0000256" key="3">
    <source>
        <dbReference type="ARBA" id="ARBA00022692"/>
    </source>
</evidence>
<feature type="transmembrane region" description="Helical" evidence="6">
    <location>
        <begin position="377"/>
        <end position="400"/>
    </location>
</feature>
<feature type="transmembrane region" description="Helical" evidence="6">
    <location>
        <begin position="620"/>
        <end position="638"/>
    </location>
</feature>
<evidence type="ECO:0000256" key="2">
    <source>
        <dbReference type="ARBA" id="ARBA00022475"/>
    </source>
</evidence>
<comment type="caution">
    <text evidence="8">The sequence shown here is derived from an EMBL/GenBank/DDBJ whole genome shotgun (WGS) entry which is preliminary data.</text>
</comment>
<evidence type="ECO:0000256" key="5">
    <source>
        <dbReference type="ARBA" id="ARBA00023136"/>
    </source>
</evidence>
<feature type="transmembrane region" description="Helical" evidence="6">
    <location>
        <begin position="644"/>
        <end position="661"/>
    </location>
</feature>
<protein>
    <submittedName>
        <fullName evidence="8">Na+/H+ antiporter NhaC family protein</fullName>
    </submittedName>
</protein>
<keyword evidence="5 6" id="KW-0472">Membrane</keyword>
<dbReference type="GO" id="GO:0005886">
    <property type="term" value="C:plasma membrane"/>
    <property type="evidence" value="ECO:0007669"/>
    <property type="project" value="UniProtKB-SubCell"/>
</dbReference>
<keyword evidence="4 6" id="KW-1133">Transmembrane helix</keyword>
<reference evidence="8 9" key="1">
    <citation type="submission" date="2019-02" db="EMBL/GenBank/DDBJ databases">
        <title>Genome sequence of the sea-ice species Brumimicrobium glaciale.</title>
        <authorList>
            <person name="Bowman J.P."/>
        </authorList>
    </citation>
    <scope>NUCLEOTIDE SEQUENCE [LARGE SCALE GENOMIC DNA]</scope>
    <source>
        <strain evidence="8 9">IC156</strain>
    </source>
</reference>
<dbReference type="Pfam" id="PF03553">
    <property type="entry name" value="Na_H_antiporter"/>
    <property type="match status" value="2"/>
</dbReference>
<sequence>MLIKSVKPSLLLYSETKFKTHMLRKIVTILFITFLFAGQIAFSQNVIFPEVVLKNVPTDIQVHSETEIDYLILNKDTLQLNKAGDKYVMNVTLENDNIQFENTAIEYEKPLVIPGWLSLLPPLIAIILALIFKEVLSSLFIGIFIGAATIGFYGGGISGIFAAFFTVLDHYILDALLDPGHASVILFSVIIGSIVAIISKNGGMQGVVNRLIKYATNRKSGMLTAYFLGLAIFFDDYANTLVVGNTMRPITDRLKISREKLAYIVDSTAAPIAAIAFITTWIGAELTYITDGISKIEMQQGVVITESAYGIFINSLAYSFYPIFTLFFVFFLLYKQRDFGPMYKAEIKTLKEGNTADTVTNRELEEFNPVKNAKIKAYNAIIPIFIVISGTFLGLLVTGISASNSFLLENGIDLSNGTWAAIGTEGGDQVGFFRKLGIVIGNADSYVALLWSSMAGLAAAIVMTVSQRIMSLKEAMDAMIVGINTMMPAVVILILAWSLAGVTESLSTAEYLKAFFGSDFSHVWVIPALTFVLSAFIAFSTGSSWSTMALMYPLVIPLSFAVAAGDPNFSEMAILYNTIASVLAGSVLGDHCSPISDTTILSSLATSCDHIQHVRTQMPYALSVGAVALFIGVIPTAFGVPSLVAFGVGILVLYLIVHFVGKKV</sequence>
<feature type="transmembrane region" description="Helical" evidence="6">
    <location>
        <begin position="180"/>
        <end position="198"/>
    </location>
</feature>
<feature type="transmembrane region" description="Helical" evidence="6">
    <location>
        <begin position="478"/>
        <end position="500"/>
    </location>
</feature>
<evidence type="ECO:0000313" key="8">
    <source>
        <dbReference type="EMBL" id="RYM36071.1"/>
    </source>
</evidence>
<accession>A0A4V1WGB0</accession>
<keyword evidence="2" id="KW-1003">Cell membrane</keyword>
<dbReference type="EMBL" id="SETE01000001">
    <property type="protein sequence ID" value="RYM36071.1"/>
    <property type="molecule type" value="Genomic_DNA"/>
</dbReference>
<dbReference type="PANTHER" id="PTHR43478">
    <property type="entry name" value="NA+/H+ ANTIPORTER-RELATED"/>
    <property type="match status" value="1"/>
</dbReference>
<feature type="transmembrane region" description="Helical" evidence="6">
    <location>
        <begin position="111"/>
        <end position="132"/>
    </location>
</feature>
<dbReference type="PANTHER" id="PTHR43478:SF1">
    <property type="entry name" value="NA+_H+ ANTIPORTER NHAC-LIKE C-TERMINAL DOMAIN-CONTAINING PROTEIN"/>
    <property type="match status" value="1"/>
</dbReference>
<gene>
    <name evidence="8" type="ORF">ERX46_03490</name>
</gene>
<keyword evidence="3 6" id="KW-0812">Transmembrane</keyword>
<evidence type="ECO:0000256" key="6">
    <source>
        <dbReference type="SAM" id="Phobius"/>
    </source>
</evidence>
<dbReference type="AlphaFoldDB" id="A0A4V1WGB0"/>
<feature type="transmembrane region" description="Helical" evidence="6">
    <location>
        <begin position="446"/>
        <end position="466"/>
    </location>
</feature>
<dbReference type="Proteomes" id="UP000293952">
    <property type="component" value="Unassembled WGS sequence"/>
</dbReference>
<feature type="transmembrane region" description="Helical" evidence="6">
    <location>
        <begin position="139"/>
        <end position="168"/>
    </location>
</feature>
<dbReference type="InterPro" id="IPR018461">
    <property type="entry name" value="Na/H_Antiport_NhaC-like_C"/>
</dbReference>
<evidence type="ECO:0000256" key="1">
    <source>
        <dbReference type="ARBA" id="ARBA00004651"/>
    </source>
</evidence>